<feature type="transmembrane region" description="Helical" evidence="1">
    <location>
        <begin position="30"/>
        <end position="51"/>
    </location>
</feature>
<keyword evidence="1" id="KW-1133">Transmembrane helix</keyword>
<comment type="caution">
    <text evidence="2">The sequence shown here is derived from an EMBL/GenBank/DDBJ whole genome shotgun (WGS) entry which is preliminary data.</text>
</comment>
<name>A0ABT4UGQ9_9BACT</name>
<accession>A0ABT4UGQ9</accession>
<dbReference type="Proteomes" id="UP001210231">
    <property type="component" value="Unassembled WGS sequence"/>
</dbReference>
<protein>
    <submittedName>
        <fullName evidence="2">Nitrogen regulatory IIA protein</fullName>
    </submittedName>
</protein>
<proteinExistence type="predicted"/>
<organism evidence="2 3">
    <name type="scientific">Polluticaenibacter yanchengensis</name>
    <dbReference type="NCBI Taxonomy" id="3014562"/>
    <lineage>
        <taxon>Bacteria</taxon>
        <taxon>Pseudomonadati</taxon>
        <taxon>Bacteroidota</taxon>
        <taxon>Chitinophagia</taxon>
        <taxon>Chitinophagales</taxon>
        <taxon>Chitinophagaceae</taxon>
        <taxon>Polluticaenibacter</taxon>
    </lineage>
</organism>
<keyword evidence="3" id="KW-1185">Reference proteome</keyword>
<reference evidence="2 3" key="1">
    <citation type="submission" date="2022-12" db="EMBL/GenBank/DDBJ databases">
        <title>Chitinophagaceae gen. sp. nov., a new member of the family Chitinophagaceae, isolated from soil in a chemical factory.</title>
        <authorList>
            <person name="Ke Z."/>
        </authorList>
    </citation>
    <scope>NUCLEOTIDE SEQUENCE [LARGE SCALE GENOMIC DNA]</scope>
    <source>
        <strain evidence="2 3">LY-5</strain>
    </source>
</reference>
<evidence type="ECO:0000313" key="2">
    <source>
        <dbReference type="EMBL" id="MDA3613512.1"/>
    </source>
</evidence>
<dbReference type="EMBL" id="JAQGEF010000002">
    <property type="protein sequence ID" value="MDA3613512.1"/>
    <property type="molecule type" value="Genomic_DNA"/>
</dbReference>
<keyword evidence="1" id="KW-0472">Membrane</keyword>
<sequence>MKTLRKSIQLWFDRLDERWRNLPMKTQHRYTLWFFTGYFILSVMVILNVFISSGRQGREIRIEHIENPIFKQPNPAGTIMDSSNLNQFK</sequence>
<dbReference type="RefSeq" id="WP_407029842.1">
    <property type="nucleotide sequence ID" value="NZ_JAQGEF010000002.1"/>
</dbReference>
<gene>
    <name evidence="2" type="ORF">O3P16_01725</name>
</gene>
<evidence type="ECO:0000313" key="3">
    <source>
        <dbReference type="Proteomes" id="UP001210231"/>
    </source>
</evidence>
<evidence type="ECO:0000256" key="1">
    <source>
        <dbReference type="SAM" id="Phobius"/>
    </source>
</evidence>
<keyword evidence="1" id="KW-0812">Transmembrane</keyword>